<accession>A0ABP9GME0</accession>
<evidence type="ECO:0008006" key="3">
    <source>
        <dbReference type="Google" id="ProtNLM"/>
    </source>
</evidence>
<name>A0ABP9GME0_9ACTN</name>
<keyword evidence="2" id="KW-1185">Reference proteome</keyword>
<organism evidence="1 2">
    <name type="scientific">Yinghuangia aomiensis</name>
    <dbReference type="NCBI Taxonomy" id="676205"/>
    <lineage>
        <taxon>Bacteria</taxon>
        <taxon>Bacillati</taxon>
        <taxon>Actinomycetota</taxon>
        <taxon>Actinomycetes</taxon>
        <taxon>Kitasatosporales</taxon>
        <taxon>Streptomycetaceae</taxon>
        <taxon>Yinghuangia</taxon>
    </lineage>
</organism>
<protein>
    <recommendedName>
        <fullName evidence="3">IrrE N-terminal-like domain-containing protein</fullName>
    </recommendedName>
</protein>
<dbReference type="Proteomes" id="UP001500466">
    <property type="component" value="Unassembled WGS sequence"/>
</dbReference>
<gene>
    <name evidence="1" type="ORF">GCM10023205_04680</name>
</gene>
<dbReference type="RefSeq" id="WP_345673501.1">
    <property type="nucleotide sequence ID" value="NZ_BAABHS010000001.1"/>
</dbReference>
<proteinExistence type="predicted"/>
<evidence type="ECO:0000313" key="1">
    <source>
        <dbReference type="EMBL" id="GAA4947766.1"/>
    </source>
</evidence>
<evidence type="ECO:0000313" key="2">
    <source>
        <dbReference type="Proteomes" id="UP001500466"/>
    </source>
</evidence>
<dbReference type="EMBL" id="BAABHS010000001">
    <property type="protein sequence ID" value="GAA4947766.1"/>
    <property type="molecule type" value="Genomic_DNA"/>
</dbReference>
<comment type="caution">
    <text evidence="1">The sequence shown here is derived from an EMBL/GenBank/DDBJ whole genome shotgun (WGS) entry which is preliminary data.</text>
</comment>
<sequence>MNLRGLRAGCLQRIRDLRIPAPFDIDEFCANVSSMRGRPLVLTPLPEIEHRDVPCGMWLGTTSIDYVYYAAETSKPHRDHIVVHELAHMLCGHKSSIDADFARLLLPGTNPTLIRRLMGRSGYPNSQEQEAEMMATVIMERAYRDAGAPSQHARSGLKRLDATLGLTPEDEPWR</sequence>
<reference evidence="2" key="1">
    <citation type="journal article" date="2019" name="Int. J. Syst. Evol. Microbiol.">
        <title>The Global Catalogue of Microorganisms (GCM) 10K type strain sequencing project: providing services to taxonomists for standard genome sequencing and annotation.</title>
        <authorList>
            <consortium name="The Broad Institute Genomics Platform"/>
            <consortium name="The Broad Institute Genome Sequencing Center for Infectious Disease"/>
            <person name="Wu L."/>
            <person name="Ma J."/>
        </authorList>
    </citation>
    <scope>NUCLEOTIDE SEQUENCE [LARGE SCALE GENOMIC DNA]</scope>
    <source>
        <strain evidence="2">JCM 17986</strain>
    </source>
</reference>